<accession>A0A419A668</accession>
<evidence type="ECO:0000313" key="2">
    <source>
        <dbReference type="EMBL" id="RJL13673.1"/>
    </source>
</evidence>
<protein>
    <submittedName>
        <fullName evidence="2">Uncharacterized protein</fullName>
    </submittedName>
</protein>
<evidence type="ECO:0000256" key="1">
    <source>
        <dbReference type="SAM" id="Coils"/>
    </source>
</evidence>
<evidence type="ECO:0000313" key="3">
    <source>
        <dbReference type="Proteomes" id="UP000283587"/>
    </source>
</evidence>
<keyword evidence="3" id="KW-1185">Reference proteome</keyword>
<proteinExistence type="predicted"/>
<dbReference type="Proteomes" id="UP000283587">
    <property type="component" value="Unassembled WGS sequence"/>
</dbReference>
<dbReference type="OrthoDB" id="7772846at2"/>
<name>A0A419A668_9RHOB</name>
<keyword evidence="1" id="KW-0175">Coiled coil</keyword>
<organism evidence="2 3">
    <name type="scientific">Paracoccus siganidrum</name>
    <dbReference type="NCBI Taxonomy" id="1276757"/>
    <lineage>
        <taxon>Bacteria</taxon>
        <taxon>Pseudomonadati</taxon>
        <taxon>Pseudomonadota</taxon>
        <taxon>Alphaproteobacteria</taxon>
        <taxon>Rhodobacterales</taxon>
        <taxon>Paracoccaceae</taxon>
        <taxon>Paracoccus</taxon>
    </lineage>
</organism>
<dbReference type="RefSeq" id="WP_119898354.1">
    <property type="nucleotide sequence ID" value="NZ_QNRC01000013.1"/>
</dbReference>
<sequence length="127" mass="13339">MSEFDDHGLKAGRWSGVLASPQAPGRVVVTHLSQVVATASVTPAGDGAWRIEADLPARFLSDGIHSLVLIADDGQGDEPPGPGAALLARLPLLAGSVLADDLVAEVEHLRAELELLKREFRRFAGNA</sequence>
<reference evidence="3" key="1">
    <citation type="submission" date="2018-09" db="EMBL/GenBank/DDBJ databases">
        <title>Paracoccus onubensis nov. sp. a moderate halophilic bacterium isolated from Gruta de las Maravillas (Aracena, Spain).</title>
        <authorList>
            <person name="Jurado V."/>
            <person name="Gutierrez-Patricio S."/>
            <person name="Gonzalez-Pimentel J.L."/>
            <person name="Miller A.Z."/>
            <person name="Laiz L."/>
            <person name="Saiz-Jimenez C."/>
        </authorList>
    </citation>
    <scope>NUCLEOTIDE SEQUENCE [LARGE SCALE GENOMIC DNA]</scope>
    <source>
        <strain evidence="3">DSM 26381</strain>
    </source>
</reference>
<dbReference type="AlphaFoldDB" id="A0A419A668"/>
<gene>
    <name evidence="2" type="ORF">D3P05_11735</name>
</gene>
<feature type="coiled-coil region" evidence="1">
    <location>
        <begin position="99"/>
        <end position="126"/>
    </location>
</feature>
<dbReference type="EMBL" id="QZEW01000044">
    <property type="protein sequence ID" value="RJL13673.1"/>
    <property type="molecule type" value="Genomic_DNA"/>
</dbReference>
<comment type="caution">
    <text evidence="2">The sequence shown here is derived from an EMBL/GenBank/DDBJ whole genome shotgun (WGS) entry which is preliminary data.</text>
</comment>